<evidence type="ECO:0000256" key="1">
    <source>
        <dbReference type="ARBA" id="ARBA00009508"/>
    </source>
</evidence>
<dbReference type="CDD" id="cd20264">
    <property type="entry name" value="Complex1_LYR_LYRM4"/>
    <property type="match status" value="1"/>
</dbReference>
<feature type="domain" description="Complex 1 LYR protein" evidence="2">
    <location>
        <begin position="13"/>
        <end position="70"/>
    </location>
</feature>
<dbReference type="EMBL" id="CAJPEV010000486">
    <property type="protein sequence ID" value="CAG0885764.1"/>
    <property type="molecule type" value="Genomic_DNA"/>
</dbReference>
<dbReference type="InterPro" id="IPR051522">
    <property type="entry name" value="ISC_assembly_LYR"/>
</dbReference>
<dbReference type="Proteomes" id="UP000677054">
    <property type="component" value="Unassembled WGS sequence"/>
</dbReference>
<comment type="similarity">
    <text evidence="1">Belongs to the complex I LYR family.</text>
</comment>
<protein>
    <recommendedName>
        <fullName evidence="2">Complex 1 LYR protein domain-containing protein</fullName>
    </recommendedName>
</protein>
<dbReference type="PANTHER" id="PTHR13166:SF7">
    <property type="entry name" value="LYR MOTIF-CONTAINING PROTEIN 4"/>
    <property type="match status" value="1"/>
</dbReference>
<organism evidence="3">
    <name type="scientific">Darwinula stevensoni</name>
    <dbReference type="NCBI Taxonomy" id="69355"/>
    <lineage>
        <taxon>Eukaryota</taxon>
        <taxon>Metazoa</taxon>
        <taxon>Ecdysozoa</taxon>
        <taxon>Arthropoda</taxon>
        <taxon>Crustacea</taxon>
        <taxon>Oligostraca</taxon>
        <taxon>Ostracoda</taxon>
        <taxon>Podocopa</taxon>
        <taxon>Podocopida</taxon>
        <taxon>Darwinulocopina</taxon>
        <taxon>Darwinuloidea</taxon>
        <taxon>Darwinulidae</taxon>
        <taxon>Darwinula</taxon>
    </lineage>
</organism>
<dbReference type="GO" id="GO:0016226">
    <property type="term" value="P:iron-sulfur cluster assembly"/>
    <property type="evidence" value="ECO:0007669"/>
    <property type="project" value="InterPro"/>
</dbReference>
<dbReference type="OrthoDB" id="275715at2759"/>
<dbReference type="InterPro" id="IPR045297">
    <property type="entry name" value="Complex1_LYR_LYRM4"/>
</dbReference>
<sequence length="83" mass="9845">MVSMTGMEAPTKQAVLALYKSLLREGRRFSAYNYRKYAWRKVRDEFRVNKDLTDPNAIRNRYALGVKNLEILRRQDQVYEGNT</sequence>
<gene>
    <name evidence="3" type="ORF">DSTB1V02_LOCUS3639</name>
</gene>
<dbReference type="EMBL" id="LR900003">
    <property type="protein sequence ID" value="CAD7243725.1"/>
    <property type="molecule type" value="Genomic_DNA"/>
</dbReference>
<accession>A0A7R8X6G9</accession>
<name>A0A7R8X6G9_9CRUS</name>
<dbReference type="GO" id="GO:1990221">
    <property type="term" value="C:L-cysteine desulfurase complex"/>
    <property type="evidence" value="ECO:0007669"/>
    <property type="project" value="TreeGrafter"/>
</dbReference>
<reference evidence="3" key="1">
    <citation type="submission" date="2020-11" db="EMBL/GenBank/DDBJ databases">
        <authorList>
            <person name="Tran Van P."/>
        </authorList>
    </citation>
    <scope>NUCLEOTIDE SEQUENCE</scope>
</reference>
<evidence type="ECO:0000313" key="3">
    <source>
        <dbReference type="EMBL" id="CAD7243725.1"/>
    </source>
</evidence>
<proteinExistence type="inferred from homology"/>
<dbReference type="AlphaFoldDB" id="A0A7R8X6G9"/>
<evidence type="ECO:0000313" key="4">
    <source>
        <dbReference type="Proteomes" id="UP000677054"/>
    </source>
</evidence>
<evidence type="ECO:0000259" key="2">
    <source>
        <dbReference type="Pfam" id="PF05347"/>
    </source>
</evidence>
<dbReference type="InterPro" id="IPR008011">
    <property type="entry name" value="Complex1_LYR_dom"/>
</dbReference>
<dbReference type="Pfam" id="PF05347">
    <property type="entry name" value="Complex1_LYR"/>
    <property type="match status" value="1"/>
</dbReference>
<keyword evidence="4" id="KW-1185">Reference proteome</keyword>
<dbReference type="GO" id="GO:0005739">
    <property type="term" value="C:mitochondrion"/>
    <property type="evidence" value="ECO:0007669"/>
    <property type="project" value="TreeGrafter"/>
</dbReference>
<dbReference type="PANTHER" id="PTHR13166">
    <property type="entry name" value="PROTEIN C6ORF149"/>
    <property type="match status" value="1"/>
</dbReference>